<proteinExistence type="predicted"/>
<evidence type="ECO:0000313" key="2">
    <source>
        <dbReference type="Proteomes" id="UP000077405"/>
    </source>
</evidence>
<name>A0A168XZ28_9PROT</name>
<dbReference type="AlphaFoldDB" id="A0A168XZ28"/>
<dbReference type="OrthoDB" id="7305750at2"/>
<accession>A0A168XZ28</accession>
<sequence length="138" mass="14782">MRAPSSTSTLVSRMIAMAGQGDEAPGVAEMKEPAHVKRIVWASQAAKLRVSLSSRTIHEIESAVTADLDSMELPEVFFTSVEVGGHVVTCDLDASGTASIFGLIEAQEYDDLVEEAGDDALFGVDWDGVYVTPARTRH</sequence>
<gene>
    <name evidence="1" type="ORF">A6A40_00485</name>
</gene>
<organism evidence="1 2">
    <name type="scientific">Azospirillum humicireducens</name>
    <dbReference type="NCBI Taxonomy" id="1226968"/>
    <lineage>
        <taxon>Bacteria</taxon>
        <taxon>Pseudomonadati</taxon>
        <taxon>Pseudomonadota</taxon>
        <taxon>Alphaproteobacteria</taxon>
        <taxon>Rhodospirillales</taxon>
        <taxon>Azospirillaceae</taxon>
        <taxon>Azospirillum</taxon>
    </lineage>
</organism>
<dbReference type="KEGG" id="ahu:A6A40_00485"/>
<dbReference type="RefSeq" id="WP_063633593.1">
    <property type="nucleotide sequence ID" value="NZ_CP015285.1"/>
</dbReference>
<evidence type="ECO:0000313" key="1">
    <source>
        <dbReference type="EMBL" id="ANC90511.1"/>
    </source>
</evidence>
<reference evidence="1 2" key="1">
    <citation type="journal article" date="2013" name="Int. J. Syst. Evol. Microbiol.">
        <title>Azospirillum humicireducens sp. nov., a nitrogen-fixing bacterium isolated from a microbial fuel cell.</title>
        <authorList>
            <person name="Zhou S."/>
            <person name="Han L."/>
            <person name="Wang Y."/>
            <person name="Yang G."/>
            <person name="Zhuang L."/>
            <person name="Hu P."/>
        </authorList>
    </citation>
    <scope>NUCLEOTIDE SEQUENCE [LARGE SCALE GENOMIC DNA]</scope>
    <source>
        <strain evidence="1 2">SgZ-5</strain>
    </source>
</reference>
<protein>
    <submittedName>
        <fullName evidence="1">Uncharacterized protein</fullName>
    </submittedName>
</protein>
<keyword evidence="2" id="KW-1185">Reference proteome</keyword>
<dbReference type="EMBL" id="CP015285">
    <property type="protein sequence ID" value="ANC90511.1"/>
    <property type="molecule type" value="Genomic_DNA"/>
</dbReference>
<dbReference type="Proteomes" id="UP000077405">
    <property type="component" value="Chromosome"/>
</dbReference>